<dbReference type="AlphaFoldDB" id="A0AAD7W9I7"/>
<proteinExistence type="predicted"/>
<name>A0AAD7W9I7_9TELE</name>
<evidence type="ECO:0000313" key="3">
    <source>
        <dbReference type="Proteomes" id="UP001221898"/>
    </source>
</evidence>
<organism evidence="2 3">
    <name type="scientific">Aldrovandia affinis</name>
    <dbReference type="NCBI Taxonomy" id="143900"/>
    <lineage>
        <taxon>Eukaryota</taxon>
        <taxon>Metazoa</taxon>
        <taxon>Chordata</taxon>
        <taxon>Craniata</taxon>
        <taxon>Vertebrata</taxon>
        <taxon>Euteleostomi</taxon>
        <taxon>Actinopterygii</taxon>
        <taxon>Neopterygii</taxon>
        <taxon>Teleostei</taxon>
        <taxon>Notacanthiformes</taxon>
        <taxon>Halosauridae</taxon>
        <taxon>Aldrovandia</taxon>
    </lineage>
</organism>
<comment type="caution">
    <text evidence="2">The sequence shown here is derived from an EMBL/GenBank/DDBJ whole genome shotgun (WGS) entry which is preliminary data.</text>
</comment>
<accession>A0AAD7W9I7</accession>
<protein>
    <submittedName>
        <fullName evidence="2">Uncharacterized protein</fullName>
    </submittedName>
</protein>
<keyword evidence="3" id="KW-1185">Reference proteome</keyword>
<dbReference type="Proteomes" id="UP001221898">
    <property type="component" value="Unassembled WGS sequence"/>
</dbReference>
<sequence length="99" mass="10844">MGLTDSLQARCPCTQVPYQKADQPTNEKPDSRPPPSSALYPSLQGMREPEEATAGTMPTTTWEPQELSIPACMRCIVYVQLWQSIGLLVIVVPRAKGSV</sequence>
<evidence type="ECO:0000256" key="1">
    <source>
        <dbReference type="SAM" id="MobiDB-lite"/>
    </source>
</evidence>
<reference evidence="2" key="1">
    <citation type="journal article" date="2023" name="Science">
        <title>Genome structures resolve the early diversification of teleost fishes.</title>
        <authorList>
            <person name="Parey E."/>
            <person name="Louis A."/>
            <person name="Montfort J."/>
            <person name="Bouchez O."/>
            <person name="Roques C."/>
            <person name="Iampietro C."/>
            <person name="Lluch J."/>
            <person name="Castinel A."/>
            <person name="Donnadieu C."/>
            <person name="Desvignes T."/>
            <person name="Floi Bucao C."/>
            <person name="Jouanno E."/>
            <person name="Wen M."/>
            <person name="Mejri S."/>
            <person name="Dirks R."/>
            <person name="Jansen H."/>
            <person name="Henkel C."/>
            <person name="Chen W.J."/>
            <person name="Zahm M."/>
            <person name="Cabau C."/>
            <person name="Klopp C."/>
            <person name="Thompson A.W."/>
            <person name="Robinson-Rechavi M."/>
            <person name="Braasch I."/>
            <person name="Lecointre G."/>
            <person name="Bobe J."/>
            <person name="Postlethwait J.H."/>
            <person name="Berthelot C."/>
            <person name="Roest Crollius H."/>
            <person name="Guiguen Y."/>
        </authorList>
    </citation>
    <scope>NUCLEOTIDE SEQUENCE</scope>
    <source>
        <strain evidence="2">NC1722</strain>
    </source>
</reference>
<feature type="region of interest" description="Disordered" evidence="1">
    <location>
        <begin position="14"/>
        <end position="60"/>
    </location>
</feature>
<evidence type="ECO:0000313" key="2">
    <source>
        <dbReference type="EMBL" id="KAJ8388931.1"/>
    </source>
</evidence>
<gene>
    <name evidence="2" type="ORF">AAFF_G00124920</name>
</gene>
<dbReference type="EMBL" id="JAINUG010000188">
    <property type="protein sequence ID" value="KAJ8388931.1"/>
    <property type="molecule type" value="Genomic_DNA"/>
</dbReference>